<name>A0A0U3HMN4_9GAMM</name>
<dbReference type="KEGG" id="prr:AT705_04070"/>
<dbReference type="AlphaFoldDB" id="A0A0U3HMN4"/>
<reference evidence="1 2" key="1">
    <citation type="submission" date="2015-12" db="EMBL/GenBank/DDBJ databases">
        <title>Complete genome sequence of Pseudoalteromonas rubra SCSIO 6842, harboring a conjugative plasmid.</title>
        <authorList>
            <person name="Li B."/>
            <person name="Wang X."/>
        </authorList>
    </citation>
    <scope>NUCLEOTIDE SEQUENCE [LARGE SCALE GENOMIC DNA]</scope>
    <source>
        <strain evidence="1 2">SCSIO 6842</strain>
    </source>
</reference>
<accession>A0A0U3HMN4</accession>
<proteinExistence type="predicted"/>
<dbReference type="RefSeq" id="WP_058795605.1">
    <property type="nucleotide sequence ID" value="NZ_CP013611.1"/>
</dbReference>
<gene>
    <name evidence="1" type="ORF">AT705_04070</name>
</gene>
<evidence type="ECO:0000313" key="1">
    <source>
        <dbReference type="EMBL" id="ALU42184.1"/>
    </source>
</evidence>
<sequence>MDSGYWFKSTKFEIEKSEDEETNPGCYGKQLALWLSDEFTKLGYETDVIPEDWGWCVMCESNGYLLWLGCGSMQDEESLENYQEGKPPKGTEVVWHTFSVIEVPFFNFKVLIQKWFGKLDLKAPLMKIDSELQNVLSSEVKIELCEEP</sequence>
<organism evidence="1 2">
    <name type="scientific">Pseudoalteromonas rubra</name>
    <dbReference type="NCBI Taxonomy" id="43658"/>
    <lineage>
        <taxon>Bacteria</taxon>
        <taxon>Pseudomonadati</taxon>
        <taxon>Pseudomonadota</taxon>
        <taxon>Gammaproteobacteria</taxon>
        <taxon>Alteromonadales</taxon>
        <taxon>Pseudoalteromonadaceae</taxon>
        <taxon>Pseudoalteromonas</taxon>
    </lineage>
</organism>
<evidence type="ECO:0000313" key="2">
    <source>
        <dbReference type="Proteomes" id="UP000069015"/>
    </source>
</evidence>
<protein>
    <submittedName>
        <fullName evidence="1">Uncharacterized protein</fullName>
    </submittedName>
</protein>
<dbReference type="EMBL" id="CP013611">
    <property type="protein sequence ID" value="ALU42184.1"/>
    <property type="molecule type" value="Genomic_DNA"/>
</dbReference>
<dbReference type="Proteomes" id="UP000069015">
    <property type="component" value="Chromosome 1"/>
</dbReference>